<protein>
    <submittedName>
        <fullName evidence="1">Uncharacterized protein</fullName>
    </submittedName>
</protein>
<dbReference type="EMBL" id="CAAALY010065942">
    <property type="protein sequence ID" value="VEL24113.1"/>
    <property type="molecule type" value="Genomic_DNA"/>
</dbReference>
<evidence type="ECO:0000313" key="1">
    <source>
        <dbReference type="EMBL" id="VEL24113.1"/>
    </source>
</evidence>
<organism evidence="1 2">
    <name type="scientific">Protopolystoma xenopodis</name>
    <dbReference type="NCBI Taxonomy" id="117903"/>
    <lineage>
        <taxon>Eukaryota</taxon>
        <taxon>Metazoa</taxon>
        <taxon>Spiralia</taxon>
        <taxon>Lophotrochozoa</taxon>
        <taxon>Platyhelminthes</taxon>
        <taxon>Monogenea</taxon>
        <taxon>Polyopisthocotylea</taxon>
        <taxon>Polystomatidea</taxon>
        <taxon>Polystomatidae</taxon>
        <taxon>Protopolystoma</taxon>
    </lineage>
</organism>
<evidence type="ECO:0000313" key="2">
    <source>
        <dbReference type="Proteomes" id="UP000784294"/>
    </source>
</evidence>
<comment type="caution">
    <text evidence="1">The sequence shown here is derived from an EMBL/GenBank/DDBJ whole genome shotgun (WGS) entry which is preliminary data.</text>
</comment>
<name>A0A3S5ASL2_9PLAT</name>
<dbReference type="Proteomes" id="UP000784294">
    <property type="component" value="Unassembled WGS sequence"/>
</dbReference>
<proteinExistence type="predicted"/>
<dbReference type="AlphaFoldDB" id="A0A3S5ASL2"/>
<reference evidence="1" key="1">
    <citation type="submission" date="2018-11" db="EMBL/GenBank/DDBJ databases">
        <authorList>
            <consortium name="Pathogen Informatics"/>
        </authorList>
    </citation>
    <scope>NUCLEOTIDE SEQUENCE</scope>
</reference>
<sequence>MKRRNGDIFTVIKAFNWFKGPDVELFHLSKASIIFVADTGAHQQSELNMHALSELLELNENVGPVITSSPLPGRTRLIDLINQLDSDDVIRLVHASKKAFFRRYSRRGHFQLKPKEALLPDDES</sequence>
<gene>
    <name evidence="1" type="ORF">PXEA_LOCUS17553</name>
</gene>
<accession>A0A3S5ASL2</accession>
<keyword evidence="2" id="KW-1185">Reference proteome</keyword>